<feature type="non-terminal residue" evidence="2">
    <location>
        <position position="51"/>
    </location>
</feature>
<proteinExistence type="predicted"/>
<organism evidence="2 3">
    <name type="scientific">Taxus chinensis</name>
    <name type="common">Chinese yew</name>
    <name type="synonym">Taxus wallichiana var. chinensis</name>
    <dbReference type="NCBI Taxonomy" id="29808"/>
    <lineage>
        <taxon>Eukaryota</taxon>
        <taxon>Viridiplantae</taxon>
        <taxon>Streptophyta</taxon>
        <taxon>Embryophyta</taxon>
        <taxon>Tracheophyta</taxon>
        <taxon>Spermatophyta</taxon>
        <taxon>Pinopsida</taxon>
        <taxon>Pinidae</taxon>
        <taxon>Conifers II</taxon>
        <taxon>Cupressales</taxon>
        <taxon>Taxaceae</taxon>
        <taxon>Taxus</taxon>
    </lineage>
</organism>
<name>A0AA38C6M7_TAXCH</name>
<evidence type="ECO:0000313" key="2">
    <source>
        <dbReference type="EMBL" id="KAH9295806.1"/>
    </source>
</evidence>
<feature type="region of interest" description="Disordered" evidence="1">
    <location>
        <begin position="29"/>
        <end position="51"/>
    </location>
</feature>
<keyword evidence="3" id="KW-1185">Reference proteome</keyword>
<evidence type="ECO:0000313" key="3">
    <source>
        <dbReference type="Proteomes" id="UP000824469"/>
    </source>
</evidence>
<dbReference type="EMBL" id="JAHRHJ020000011">
    <property type="protein sequence ID" value="KAH9295806.1"/>
    <property type="molecule type" value="Genomic_DNA"/>
</dbReference>
<reference evidence="2 3" key="1">
    <citation type="journal article" date="2021" name="Nat. Plants">
        <title>The Taxus genome provides insights into paclitaxel biosynthesis.</title>
        <authorList>
            <person name="Xiong X."/>
            <person name="Gou J."/>
            <person name="Liao Q."/>
            <person name="Li Y."/>
            <person name="Zhou Q."/>
            <person name="Bi G."/>
            <person name="Li C."/>
            <person name="Du R."/>
            <person name="Wang X."/>
            <person name="Sun T."/>
            <person name="Guo L."/>
            <person name="Liang H."/>
            <person name="Lu P."/>
            <person name="Wu Y."/>
            <person name="Zhang Z."/>
            <person name="Ro D.K."/>
            <person name="Shang Y."/>
            <person name="Huang S."/>
            <person name="Yan J."/>
        </authorList>
    </citation>
    <scope>NUCLEOTIDE SEQUENCE [LARGE SCALE GENOMIC DNA]</scope>
    <source>
        <strain evidence="2">Ta-2019</strain>
    </source>
</reference>
<sequence>NHRGSTQDSFHDPMGYLCLQKDAIRPDQRRSYFSEGYGSSIQRSDGKGHSR</sequence>
<protein>
    <submittedName>
        <fullName evidence="2">Uncharacterized protein</fullName>
    </submittedName>
</protein>
<dbReference type="AlphaFoldDB" id="A0AA38C6M7"/>
<accession>A0AA38C6M7</accession>
<evidence type="ECO:0000256" key="1">
    <source>
        <dbReference type="SAM" id="MobiDB-lite"/>
    </source>
</evidence>
<gene>
    <name evidence="2" type="ORF">KI387_039394</name>
</gene>
<dbReference type="Proteomes" id="UP000824469">
    <property type="component" value="Unassembled WGS sequence"/>
</dbReference>
<comment type="caution">
    <text evidence="2">The sequence shown here is derived from an EMBL/GenBank/DDBJ whole genome shotgun (WGS) entry which is preliminary data.</text>
</comment>
<feature type="non-terminal residue" evidence="2">
    <location>
        <position position="1"/>
    </location>
</feature>